<sequence>MALIEKDIAAASYDVEAIRKDFPAMSLEVYGKPLVYLDNAASAQKPKAVLDAIVKSYSDEYANVHRGLHYLANAATAAYEGGRERVAKFLNAPSPEQIVFTKNATEAINLVAASFGGLHLREGDEVLLSIMEHHSNIVPWHFHRERRGVVLNWVPVTDEGEFRLEDFEAALTPKTKIVAITHMSNVLGTTTPIKDICRIAHAHGAYVLIDGSQGAVHCDVDVQDIDCDFYVITGHKLYGPTGIGALYAKREHLEAMPPFLGGGEMIETVTRDAIKYNDPPYRFEAGTPMIAQAAGLTAALDYIDSIGKAKIRAHELDLLRYAEDRLKPFNSLRFIGSAREKGAIVSFAMEGAHSHDVATILDRSGIAVRAGSHCAEPLLTRFGLTSTCRASFALYNTRAEVDALAEGLQKAERFFR</sequence>
<dbReference type="InterPro" id="IPR010970">
    <property type="entry name" value="Cys_dSase_SufS"/>
</dbReference>
<dbReference type="Gene3D" id="3.90.1150.10">
    <property type="entry name" value="Aspartate Aminotransferase, domain 1"/>
    <property type="match status" value="1"/>
</dbReference>
<dbReference type="InterPro" id="IPR015421">
    <property type="entry name" value="PyrdxlP-dep_Trfase_major"/>
</dbReference>
<evidence type="ECO:0000256" key="7">
    <source>
        <dbReference type="ARBA" id="ARBA00022679"/>
    </source>
</evidence>
<comment type="catalytic activity">
    <reaction evidence="9 11">
        <text>(sulfur carrier)-H + L-cysteine = (sulfur carrier)-SH + L-alanine</text>
        <dbReference type="Rhea" id="RHEA:43892"/>
        <dbReference type="Rhea" id="RHEA-COMP:14737"/>
        <dbReference type="Rhea" id="RHEA-COMP:14739"/>
        <dbReference type="ChEBI" id="CHEBI:29917"/>
        <dbReference type="ChEBI" id="CHEBI:35235"/>
        <dbReference type="ChEBI" id="CHEBI:57972"/>
        <dbReference type="ChEBI" id="CHEBI:64428"/>
        <dbReference type="EC" id="2.8.1.7"/>
    </reaction>
</comment>
<dbReference type="PIRSF" id="PIRSF005572">
    <property type="entry name" value="NifS"/>
    <property type="match status" value="1"/>
</dbReference>
<evidence type="ECO:0000256" key="1">
    <source>
        <dbReference type="ARBA" id="ARBA00001933"/>
    </source>
</evidence>
<accession>A0A8I1GEF8</accession>
<dbReference type="Pfam" id="PF00266">
    <property type="entry name" value="Aminotran_5"/>
    <property type="match status" value="1"/>
</dbReference>
<dbReference type="PANTHER" id="PTHR43586">
    <property type="entry name" value="CYSTEINE DESULFURASE"/>
    <property type="match status" value="1"/>
</dbReference>
<dbReference type="InterPro" id="IPR015424">
    <property type="entry name" value="PyrdxlP-dep_Trfase"/>
</dbReference>
<evidence type="ECO:0000256" key="10">
    <source>
        <dbReference type="RuleBase" id="RU004504"/>
    </source>
</evidence>
<evidence type="ECO:0000256" key="11">
    <source>
        <dbReference type="RuleBase" id="RU004506"/>
    </source>
</evidence>
<dbReference type="PANTHER" id="PTHR43586:SF8">
    <property type="entry name" value="CYSTEINE DESULFURASE 1, CHLOROPLASTIC"/>
    <property type="match status" value="1"/>
</dbReference>
<dbReference type="InterPro" id="IPR000192">
    <property type="entry name" value="Aminotrans_V_dom"/>
</dbReference>
<dbReference type="AlphaFoldDB" id="A0A8I1GEF8"/>
<feature type="domain" description="Aminotransferase class V" evidence="12">
    <location>
        <begin position="35"/>
        <end position="404"/>
    </location>
</feature>
<evidence type="ECO:0000256" key="8">
    <source>
        <dbReference type="ARBA" id="ARBA00022898"/>
    </source>
</evidence>
<dbReference type="InterPro" id="IPR016454">
    <property type="entry name" value="Cysteine_dSase"/>
</dbReference>
<dbReference type="Gene3D" id="3.40.640.10">
    <property type="entry name" value="Type I PLP-dependent aspartate aminotransferase-like (Major domain)"/>
    <property type="match status" value="1"/>
</dbReference>
<dbReference type="InterPro" id="IPR020578">
    <property type="entry name" value="Aminotrans_V_PyrdxlP_BS"/>
</dbReference>
<keyword evidence="7 11" id="KW-0808">Transferase</keyword>
<dbReference type="NCBIfam" id="TIGR01979">
    <property type="entry name" value="sufS"/>
    <property type="match status" value="1"/>
</dbReference>
<dbReference type="Proteomes" id="UP000623250">
    <property type="component" value="Unassembled WGS sequence"/>
</dbReference>
<name>A0A8I1GEF8_9HYPH</name>
<keyword evidence="8 11" id="KW-0663">Pyridoxal phosphate</keyword>
<proteinExistence type="inferred from homology"/>
<dbReference type="GO" id="GO:0006534">
    <property type="term" value="P:cysteine metabolic process"/>
    <property type="evidence" value="ECO:0007669"/>
    <property type="project" value="UniProtKB-UniRule"/>
</dbReference>
<comment type="cofactor">
    <cofactor evidence="1 10">
        <name>pyridoxal 5'-phosphate</name>
        <dbReference type="ChEBI" id="CHEBI:597326"/>
    </cofactor>
</comment>
<evidence type="ECO:0000313" key="13">
    <source>
        <dbReference type="EMBL" id="MBJ7543023.1"/>
    </source>
</evidence>
<dbReference type="InterPro" id="IPR015422">
    <property type="entry name" value="PyrdxlP-dep_Trfase_small"/>
</dbReference>
<dbReference type="GO" id="GO:0031071">
    <property type="term" value="F:cysteine desulfurase activity"/>
    <property type="evidence" value="ECO:0007669"/>
    <property type="project" value="UniProtKB-UniRule"/>
</dbReference>
<protein>
    <recommendedName>
        <fullName evidence="6 11">Cysteine desulfurase</fullName>
        <ecNumber evidence="5 11">2.8.1.7</ecNumber>
    </recommendedName>
</protein>
<evidence type="ECO:0000313" key="14">
    <source>
        <dbReference type="Proteomes" id="UP000623250"/>
    </source>
</evidence>
<evidence type="ECO:0000256" key="4">
    <source>
        <dbReference type="ARBA" id="ARBA00010447"/>
    </source>
</evidence>
<evidence type="ECO:0000256" key="3">
    <source>
        <dbReference type="ARBA" id="ARBA00003120"/>
    </source>
</evidence>
<comment type="caution">
    <text evidence="13">The sequence shown here is derived from an EMBL/GenBank/DDBJ whole genome shotgun (WGS) entry which is preliminary data.</text>
</comment>
<comment type="function">
    <text evidence="2 11">Catalyzes the removal of elemental sulfur and selenium atoms from L-cysteine, L-cystine, L-selenocysteine, and L-selenocystine to produce L-alanine.</text>
</comment>
<dbReference type="EC" id="2.8.1.7" evidence="5 11"/>
<comment type="function">
    <text evidence="3">Catalyzes the removal of elemental sulfur atoms from cysteine to produce alanine. Seems to participate in the biosynthesis of the nitrogenase metalloclusters by providing the inorganic sulfur required for the Fe-S core formation.</text>
</comment>
<evidence type="ECO:0000256" key="9">
    <source>
        <dbReference type="ARBA" id="ARBA00050776"/>
    </source>
</evidence>
<dbReference type="CDD" id="cd06453">
    <property type="entry name" value="SufS_like"/>
    <property type="match status" value="1"/>
</dbReference>
<evidence type="ECO:0000256" key="5">
    <source>
        <dbReference type="ARBA" id="ARBA00012239"/>
    </source>
</evidence>
<reference evidence="13 14" key="1">
    <citation type="submission" date="2020-12" db="EMBL/GenBank/DDBJ databases">
        <title>Revised draft genomes of Rhodomicrobium vannielii ATCC 17100 and Rhodomicrobium udaipurense JA643.</title>
        <authorList>
            <person name="Conners E.M."/>
            <person name="Davenport E.J."/>
            <person name="Bose A."/>
        </authorList>
    </citation>
    <scope>NUCLEOTIDE SEQUENCE [LARGE SCALE GENOMIC DNA]</scope>
    <source>
        <strain evidence="13 14">JA643</strain>
    </source>
</reference>
<evidence type="ECO:0000256" key="6">
    <source>
        <dbReference type="ARBA" id="ARBA00013558"/>
    </source>
</evidence>
<dbReference type="PROSITE" id="PS00595">
    <property type="entry name" value="AA_TRANSFER_CLASS_5"/>
    <property type="match status" value="1"/>
</dbReference>
<dbReference type="GO" id="GO:0030170">
    <property type="term" value="F:pyridoxal phosphate binding"/>
    <property type="evidence" value="ECO:0007669"/>
    <property type="project" value="UniProtKB-UniRule"/>
</dbReference>
<evidence type="ECO:0000256" key="2">
    <source>
        <dbReference type="ARBA" id="ARBA00002824"/>
    </source>
</evidence>
<organism evidence="13 14">
    <name type="scientific">Rhodomicrobium udaipurense</name>
    <dbReference type="NCBI Taxonomy" id="1202716"/>
    <lineage>
        <taxon>Bacteria</taxon>
        <taxon>Pseudomonadati</taxon>
        <taxon>Pseudomonadota</taxon>
        <taxon>Alphaproteobacteria</taxon>
        <taxon>Hyphomicrobiales</taxon>
        <taxon>Hyphomicrobiaceae</taxon>
        <taxon>Rhodomicrobium</taxon>
    </lineage>
</organism>
<evidence type="ECO:0000259" key="12">
    <source>
        <dbReference type="Pfam" id="PF00266"/>
    </source>
</evidence>
<gene>
    <name evidence="13" type="ORF">JDN41_05570</name>
</gene>
<dbReference type="SUPFAM" id="SSF53383">
    <property type="entry name" value="PLP-dependent transferases"/>
    <property type="match status" value="1"/>
</dbReference>
<dbReference type="EMBL" id="JAEMUK010000010">
    <property type="protein sequence ID" value="MBJ7543023.1"/>
    <property type="molecule type" value="Genomic_DNA"/>
</dbReference>
<dbReference type="RefSeq" id="WP_037236645.1">
    <property type="nucleotide sequence ID" value="NZ_JAEMUK010000010.1"/>
</dbReference>
<keyword evidence="14" id="KW-1185">Reference proteome</keyword>
<comment type="similarity">
    <text evidence="4 11">Belongs to the class-V pyridoxal-phosphate-dependent aminotransferase family. Csd subfamily.</text>
</comment>